<evidence type="ECO:0000313" key="6">
    <source>
        <dbReference type="Proteomes" id="UP000628442"/>
    </source>
</evidence>
<dbReference type="PANTHER" id="PTHR45128:SF1">
    <property type="entry name" value="S-ADENOSYLMETHIONINE-DEPENDENT METHYLTRANSFERASE RV2258C"/>
    <property type="match status" value="1"/>
</dbReference>
<evidence type="ECO:0000259" key="2">
    <source>
        <dbReference type="Pfam" id="PF13847"/>
    </source>
</evidence>
<dbReference type="Pfam" id="PF13847">
    <property type="entry name" value="Methyltransf_31"/>
    <property type="match status" value="1"/>
</dbReference>
<dbReference type="Proteomes" id="UP000628442">
    <property type="component" value="Unassembled WGS sequence"/>
</dbReference>
<evidence type="ECO:0000259" key="1">
    <source>
        <dbReference type="Pfam" id="PF10119"/>
    </source>
</evidence>
<dbReference type="InterPro" id="IPR018773">
    <property type="entry name" value="MeTrfase_reg_dom_prd"/>
</dbReference>
<dbReference type="InterPro" id="IPR053173">
    <property type="entry name" value="SAM-binding_MTase"/>
</dbReference>
<dbReference type="Pfam" id="PF10119">
    <property type="entry name" value="MethyTransf_Reg"/>
    <property type="match status" value="1"/>
</dbReference>
<dbReference type="RefSeq" id="WP_131145577.1">
    <property type="nucleotide sequence ID" value="NZ_BMWV01000003.1"/>
</dbReference>
<keyword evidence="4" id="KW-0489">Methyltransferase</keyword>
<dbReference type="InterPro" id="IPR025714">
    <property type="entry name" value="Methyltranfer_dom"/>
</dbReference>
<dbReference type="InterPro" id="IPR029063">
    <property type="entry name" value="SAM-dependent_MTases_sf"/>
</dbReference>
<evidence type="ECO:0000313" key="3">
    <source>
        <dbReference type="EMBL" id="GGY35567.1"/>
    </source>
</evidence>
<dbReference type="GO" id="GO:0032259">
    <property type="term" value="P:methylation"/>
    <property type="evidence" value="ECO:0007669"/>
    <property type="project" value="UniProtKB-KW"/>
</dbReference>
<reference evidence="4 5" key="2">
    <citation type="submission" date="2019-02" db="EMBL/GenBank/DDBJ databases">
        <title>Draft Genome Sequences of Six Type Strains of the Genus Massilia.</title>
        <authorList>
            <person name="Miess H."/>
            <person name="Frediansyhah A."/>
            <person name="Gross H."/>
        </authorList>
    </citation>
    <scope>NUCLEOTIDE SEQUENCE [LARGE SCALE GENOMIC DNA]</scope>
    <source>
        <strain evidence="4 5">DSM 17472</strain>
    </source>
</reference>
<organism evidence="3 6">
    <name type="scientific">Pseudoduganella albidiflava</name>
    <dbReference type="NCBI Taxonomy" id="321983"/>
    <lineage>
        <taxon>Bacteria</taxon>
        <taxon>Pseudomonadati</taxon>
        <taxon>Pseudomonadota</taxon>
        <taxon>Betaproteobacteria</taxon>
        <taxon>Burkholderiales</taxon>
        <taxon>Oxalobacteraceae</taxon>
        <taxon>Telluria group</taxon>
        <taxon>Pseudoduganella</taxon>
    </lineage>
</organism>
<reference evidence="3" key="1">
    <citation type="journal article" date="2014" name="Int. J. Syst. Evol. Microbiol.">
        <title>Complete genome sequence of Corynebacterium casei LMG S-19264T (=DSM 44701T), isolated from a smear-ripened cheese.</title>
        <authorList>
            <consortium name="US DOE Joint Genome Institute (JGI-PGF)"/>
            <person name="Walter F."/>
            <person name="Albersmeier A."/>
            <person name="Kalinowski J."/>
            <person name="Ruckert C."/>
        </authorList>
    </citation>
    <scope>NUCLEOTIDE SEQUENCE</scope>
    <source>
        <strain evidence="3">KCTC 12343</strain>
    </source>
</reference>
<dbReference type="Gene3D" id="3.40.50.150">
    <property type="entry name" value="Vaccinia Virus protein VP39"/>
    <property type="match status" value="1"/>
</dbReference>
<keyword evidence="4" id="KW-0808">Transferase</keyword>
<name>A0A411WXN6_9BURK</name>
<sequence>MQKKNGYVVDSVYPSYFYPDTQPLWLSTIARLRGIRGPDLERPWRYCELGCGTGFNAIVAAALNPHAEVVGIDFNPHHIDIARAMARDMGVANVAFQCRDFQQFAHENKAGFDIIDCHGVWSWVSPGVQRSILEIVARHLRPKGLFCLHYMCHPGSTPMIPVHHLLRGLARPGPGGSRAAVAEGLRAIDQLLSAGLFDDQPRLRDRLSTLKNADADHLAHDLLGDFWSVHNAGDIHWLAAQAGVSFIGSSEVFYNTDSAICIPDDMRPLLRQDAPPALVETLKDMASGRPHRSDVFQKNASAPTAGERLAALESMDFIARGDAPDGDLSTIGTPLGPMAITDGTFRAMADLARRGGTLSFGELAAAAGPAGAIDKTVQAIAMLLHAGILVPAQKDHLKAGPAAIANINALLAARNVALRLDRDGANACFLPRTEVSGVPARPVKNT</sequence>
<dbReference type="AlphaFoldDB" id="A0A411WXN6"/>
<reference evidence="3" key="3">
    <citation type="submission" date="2022-12" db="EMBL/GenBank/DDBJ databases">
        <authorList>
            <person name="Sun Q."/>
            <person name="Kim S."/>
        </authorList>
    </citation>
    <scope>NUCLEOTIDE SEQUENCE</scope>
    <source>
        <strain evidence="3">KCTC 12343</strain>
    </source>
</reference>
<proteinExistence type="predicted"/>
<feature type="domain" description="Methyltransferase" evidence="2">
    <location>
        <begin position="45"/>
        <end position="152"/>
    </location>
</feature>
<dbReference type="OrthoDB" id="323463at2"/>
<dbReference type="Proteomes" id="UP000292307">
    <property type="component" value="Chromosome"/>
</dbReference>
<evidence type="ECO:0000313" key="5">
    <source>
        <dbReference type="Proteomes" id="UP000292307"/>
    </source>
</evidence>
<dbReference type="EMBL" id="CP036401">
    <property type="protein sequence ID" value="QBI01455.1"/>
    <property type="molecule type" value="Genomic_DNA"/>
</dbReference>
<accession>A0A411WXN6</accession>
<protein>
    <submittedName>
        <fullName evidence="4">Methyltransferase domain-containing protein</fullName>
    </submittedName>
</protein>
<dbReference type="PANTHER" id="PTHR45128">
    <property type="entry name" value="METHYLTRANSFERASE TYPE 11"/>
    <property type="match status" value="1"/>
</dbReference>
<evidence type="ECO:0000313" key="4">
    <source>
        <dbReference type="EMBL" id="QBI01455.1"/>
    </source>
</evidence>
<dbReference type="SUPFAM" id="SSF53335">
    <property type="entry name" value="S-adenosyl-L-methionine-dependent methyltransferases"/>
    <property type="match status" value="1"/>
</dbReference>
<feature type="domain" description="Methyltransferase regulatory" evidence="1">
    <location>
        <begin position="216"/>
        <end position="296"/>
    </location>
</feature>
<dbReference type="EMBL" id="BMWV01000003">
    <property type="protein sequence ID" value="GGY35567.1"/>
    <property type="molecule type" value="Genomic_DNA"/>
</dbReference>
<dbReference type="CDD" id="cd02440">
    <property type="entry name" value="AdoMet_MTases"/>
    <property type="match status" value="1"/>
</dbReference>
<keyword evidence="5" id="KW-1185">Reference proteome</keyword>
<gene>
    <name evidence="4" type="ORF">EYF70_11795</name>
    <name evidence="3" type="ORF">GCM10007387_17080</name>
</gene>
<dbReference type="GO" id="GO:0008168">
    <property type="term" value="F:methyltransferase activity"/>
    <property type="evidence" value="ECO:0007669"/>
    <property type="project" value="UniProtKB-KW"/>
</dbReference>